<name>A0A6N7XZC1_9FIRM</name>
<sequence length="136" mass="15982">MKKFDLDELYWGDWKELLENSNKLEELFVYIEDYDSRSIEELSQILKLYSNPSGVFTIEFADIVAELYKSDKIKFMKALNLVQDEAINLVYIFRNLQIFSDGDEELKEVLSKGNLSQNEIDTASIFYQMYKNICSS</sequence>
<evidence type="ECO:0000313" key="1">
    <source>
        <dbReference type="EMBL" id="MSU02803.1"/>
    </source>
</evidence>
<dbReference type="Proteomes" id="UP000469523">
    <property type="component" value="Unassembled WGS sequence"/>
</dbReference>
<proteinExistence type="predicted"/>
<reference evidence="1 2" key="1">
    <citation type="submission" date="2019-09" db="EMBL/GenBank/DDBJ databases">
        <title>In-depth cultivation of the pig gut microbiome towards novel bacterial diversity and tailored functional studies.</title>
        <authorList>
            <person name="Wylensek D."/>
            <person name="Hitch T.C.A."/>
            <person name="Clavel T."/>
        </authorList>
    </citation>
    <scope>NUCLEOTIDE SEQUENCE [LARGE SCALE GENOMIC DNA]</scope>
    <source>
        <strain evidence="1 2">WCA3-693-APC-4?</strain>
    </source>
</reference>
<accession>A0A6N7XZC1</accession>
<protein>
    <submittedName>
        <fullName evidence="1">Uncharacterized protein</fullName>
    </submittedName>
</protein>
<comment type="caution">
    <text evidence="1">The sequence shown here is derived from an EMBL/GenBank/DDBJ whole genome shotgun (WGS) entry which is preliminary data.</text>
</comment>
<dbReference type="AlphaFoldDB" id="A0A6N7XZC1"/>
<keyword evidence="2" id="KW-1185">Reference proteome</keyword>
<organism evidence="1 2">
    <name type="scientific">Tissierella pigra</name>
    <dbReference type="NCBI Taxonomy" id="2607614"/>
    <lineage>
        <taxon>Bacteria</taxon>
        <taxon>Bacillati</taxon>
        <taxon>Bacillota</taxon>
        <taxon>Tissierellia</taxon>
        <taxon>Tissierellales</taxon>
        <taxon>Tissierellaceae</taxon>
        <taxon>Tissierella</taxon>
    </lineage>
</organism>
<evidence type="ECO:0000313" key="2">
    <source>
        <dbReference type="Proteomes" id="UP000469523"/>
    </source>
</evidence>
<dbReference type="EMBL" id="VUNQ01000044">
    <property type="protein sequence ID" value="MSU02803.1"/>
    <property type="molecule type" value="Genomic_DNA"/>
</dbReference>
<gene>
    <name evidence="1" type="ORF">FYJ83_15175</name>
</gene>